<dbReference type="KEGG" id="pyr:P186_0856"/>
<keyword evidence="3" id="KW-1185">Reference proteome</keyword>
<organism evidence="2 3">
    <name type="scientific">Pyrobaculum ferrireducens</name>
    <dbReference type="NCBI Taxonomy" id="1104324"/>
    <lineage>
        <taxon>Archaea</taxon>
        <taxon>Thermoproteota</taxon>
        <taxon>Thermoprotei</taxon>
        <taxon>Thermoproteales</taxon>
        <taxon>Thermoproteaceae</taxon>
        <taxon>Pyrobaculum</taxon>
    </lineage>
</organism>
<dbReference type="AlphaFoldDB" id="G7VAY8"/>
<protein>
    <recommendedName>
        <fullName evidence="4">VapB-type antitoxin</fullName>
    </recommendedName>
</protein>
<reference evidence="2 3" key="1">
    <citation type="journal article" date="2012" name="J. Bacteriol.">
        <title>Complete genome sequence of strain 1860, a crenarchaeon of the genus pyrobaculum able to grow with various electron acceptors.</title>
        <authorList>
            <person name="Mardanov A.V."/>
            <person name="Gumerov V.M."/>
            <person name="Slobodkina G.B."/>
            <person name="Beletsky A.V."/>
            <person name="Bonch-Osmolovskaya E.A."/>
            <person name="Ravin N.V."/>
            <person name="Skryabin K.G."/>
        </authorList>
    </citation>
    <scope>NUCLEOTIDE SEQUENCE [LARGE SCALE GENOMIC DNA]</scope>
    <source>
        <strain evidence="2 3">1860</strain>
    </source>
</reference>
<evidence type="ECO:0008006" key="4">
    <source>
        <dbReference type="Google" id="ProtNLM"/>
    </source>
</evidence>
<evidence type="ECO:0000313" key="3">
    <source>
        <dbReference type="Proteomes" id="UP000005867"/>
    </source>
</evidence>
<feature type="compositionally biased region" description="Basic and acidic residues" evidence="1">
    <location>
        <begin position="83"/>
        <end position="93"/>
    </location>
</feature>
<evidence type="ECO:0000313" key="2">
    <source>
        <dbReference type="EMBL" id="AET32298.1"/>
    </source>
</evidence>
<dbReference type="RefSeq" id="WP_014288126.1">
    <property type="nucleotide sequence ID" value="NC_016645.1"/>
</dbReference>
<dbReference type="BioCyc" id="PSP1104324:GJSN-837-MONOMER"/>
<sequence length="93" mass="10367">MEKTTIAVSKKLLQVARVKERLGARSMEEAISRILQEYKLLRRRVAILEMLEKNRGGEARPPSRSYLKIGGDGGPRGGSPRHLSADRGARQRG</sequence>
<dbReference type="STRING" id="1104324.P186_0856"/>
<dbReference type="EMBL" id="CP003098">
    <property type="protein sequence ID" value="AET32298.1"/>
    <property type="molecule type" value="Genomic_DNA"/>
</dbReference>
<evidence type="ECO:0000256" key="1">
    <source>
        <dbReference type="SAM" id="MobiDB-lite"/>
    </source>
</evidence>
<dbReference type="eggNOG" id="arCOG12861">
    <property type="taxonomic scope" value="Archaea"/>
</dbReference>
<feature type="region of interest" description="Disordered" evidence="1">
    <location>
        <begin position="53"/>
        <end position="93"/>
    </location>
</feature>
<name>G7VAY8_9CREN</name>
<accession>G7VAY8</accession>
<dbReference type="GeneID" id="11595116"/>
<dbReference type="HOGENOM" id="CLU_2393017_0_0_2"/>
<dbReference type="OrthoDB" id="382508at2157"/>
<proteinExistence type="predicted"/>
<gene>
    <name evidence="2" type="ORF">P186_0856</name>
</gene>
<dbReference type="Proteomes" id="UP000005867">
    <property type="component" value="Chromosome"/>
</dbReference>